<dbReference type="EMBL" id="BSPC01000045">
    <property type="protein sequence ID" value="GLS21214.1"/>
    <property type="molecule type" value="Genomic_DNA"/>
</dbReference>
<proteinExistence type="predicted"/>
<dbReference type="Gene3D" id="3.50.50.60">
    <property type="entry name" value="FAD/NAD(P)-binding domain"/>
    <property type="match status" value="2"/>
</dbReference>
<dbReference type="InterPro" id="IPR017830">
    <property type="entry name" value="SQase_HpnE"/>
</dbReference>
<protein>
    <recommendedName>
        <fullName evidence="1">Amine oxidase domain-containing protein</fullName>
    </recommendedName>
</protein>
<gene>
    <name evidence="2" type="ORF">GCM10007874_42310</name>
</gene>
<dbReference type="SUPFAM" id="SSF51905">
    <property type="entry name" value="FAD/NAD(P)-binding domain"/>
    <property type="match status" value="1"/>
</dbReference>
<dbReference type="PANTHER" id="PTHR42923">
    <property type="entry name" value="PROTOPORPHYRINOGEN OXIDASE"/>
    <property type="match status" value="1"/>
</dbReference>
<dbReference type="PANTHER" id="PTHR42923:SF47">
    <property type="entry name" value="BLR3003 PROTEIN"/>
    <property type="match status" value="1"/>
</dbReference>
<reference evidence="3" key="1">
    <citation type="journal article" date="2019" name="Int. J. Syst. Evol. Microbiol.">
        <title>The Global Catalogue of Microorganisms (GCM) 10K type strain sequencing project: providing services to taxonomists for standard genome sequencing and annotation.</title>
        <authorList>
            <consortium name="The Broad Institute Genomics Platform"/>
            <consortium name="The Broad Institute Genome Sequencing Center for Infectious Disease"/>
            <person name="Wu L."/>
            <person name="Ma J."/>
        </authorList>
    </citation>
    <scope>NUCLEOTIDE SEQUENCE [LARGE SCALE GENOMIC DNA]</scope>
    <source>
        <strain evidence="3">NBRC 101365</strain>
    </source>
</reference>
<dbReference type="NCBIfam" id="TIGR03467">
    <property type="entry name" value="HpnE"/>
    <property type="match status" value="1"/>
</dbReference>
<evidence type="ECO:0000313" key="3">
    <source>
        <dbReference type="Proteomes" id="UP001156882"/>
    </source>
</evidence>
<sequence>MARGTVHIIGAGLAGLSAATLLAERGWPVCLHEAAPQAGGRCRSYVDPTLDTTIDNGNHLILSGNQAALAYLQRIGARDRLSGPDRSIFDFVDLENGERWQLEPSPGRLPFWIFDKARRVPGTRWTDYLGLLRLQFARDGATIGDALSCRGLIYDRLWRPLLLAALNIEPPSASARLAGAVIRQTLARGGDACRPLTARGGLSSAFVDPALAFLKGLGARVRFGTRLRSITLGPDRAEGLIFADDRLSLEADDHVILAVPGLAASQLLPRLTVPVEHCAIVNGHFRIAPPASLPPILGVIGGQAEWIFAFSDHISTTTSGADRLLDVPREELASTLWRDIQAATGLDAAMPSWQIVKERRATFAALPAEEKRRPPAKTKWSNILLAGDYTATGLPATIEGAIRSGVVAADMVRQLSGRQPAAAAHSQGAIST</sequence>
<organism evidence="2 3">
    <name type="scientific">Labrys miyagiensis</name>
    <dbReference type="NCBI Taxonomy" id="346912"/>
    <lineage>
        <taxon>Bacteria</taxon>
        <taxon>Pseudomonadati</taxon>
        <taxon>Pseudomonadota</taxon>
        <taxon>Alphaproteobacteria</taxon>
        <taxon>Hyphomicrobiales</taxon>
        <taxon>Xanthobacteraceae</taxon>
        <taxon>Labrys</taxon>
    </lineage>
</organism>
<evidence type="ECO:0000259" key="1">
    <source>
        <dbReference type="Pfam" id="PF01593"/>
    </source>
</evidence>
<dbReference type="InterPro" id="IPR002937">
    <property type="entry name" value="Amino_oxidase"/>
</dbReference>
<evidence type="ECO:0000313" key="2">
    <source>
        <dbReference type="EMBL" id="GLS21214.1"/>
    </source>
</evidence>
<keyword evidence="3" id="KW-1185">Reference proteome</keyword>
<dbReference type="Proteomes" id="UP001156882">
    <property type="component" value="Unassembled WGS sequence"/>
</dbReference>
<dbReference type="InterPro" id="IPR036188">
    <property type="entry name" value="FAD/NAD-bd_sf"/>
</dbReference>
<feature type="domain" description="Amine oxidase" evidence="1">
    <location>
        <begin position="13"/>
        <end position="411"/>
    </location>
</feature>
<comment type="caution">
    <text evidence="2">The sequence shown here is derived from an EMBL/GenBank/DDBJ whole genome shotgun (WGS) entry which is preliminary data.</text>
</comment>
<name>A0ABQ6CNB9_9HYPH</name>
<dbReference type="InterPro" id="IPR050464">
    <property type="entry name" value="Zeta_carotene_desat/Oxidored"/>
</dbReference>
<dbReference type="Pfam" id="PF01593">
    <property type="entry name" value="Amino_oxidase"/>
    <property type="match status" value="1"/>
</dbReference>
<accession>A0ABQ6CNB9</accession>
<dbReference type="RefSeq" id="WP_284314264.1">
    <property type="nucleotide sequence ID" value="NZ_BSPC01000045.1"/>
</dbReference>